<dbReference type="Gene3D" id="1.10.10.10">
    <property type="entry name" value="Winged helix-like DNA-binding domain superfamily/Winged helix DNA-binding domain"/>
    <property type="match status" value="1"/>
</dbReference>
<dbReference type="EMBL" id="CP121689">
    <property type="protein sequence ID" value="WZL75880.1"/>
    <property type="molecule type" value="Genomic_DNA"/>
</dbReference>
<dbReference type="Proteomes" id="UP001461341">
    <property type="component" value="Chromosome"/>
</dbReference>
<keyword evidence="2" id="KW-1185">Reference proteome</keyword>
<dbReference type="SUPFAM" id="SSF46689">
    <property type="entry name" value="Homeodomain-like"/>
    <property type="match status" value="1"/>
</dbReference>
<organism evidence="1 2">
    <name type="scientific">Thermatribacter velox</name>
    <dbReference type="NCBI Taxonomy" id="3039681"/>
    <lineage>
        <taxon>Bacteria</taxon>
        <taxon>Pseudomonadati</taxon>
        <taxon>Atribacterota</taxon>
        <taxon>Atribacteria</taxon>
        <taxon>Atribacterales</taxon>
        <taxon>Thermatribacteraceae</taxon>
        <taxon>Thermatribacter</taxon>
    </lineage>
</organism>
<dbReference type="InterPro" id="IPR007367">
    <property type="entry name" value="DUF433"/>
</dbReference>
<protein>
    <submittedName>
        <fullName evidence="1">DUF433 domain-containing protein</fullName>
    </submittedName>
</protein>
<dbReference type="InterPro" id="IPR009057">
    <property type="entry name" value="Homeodomain-like_sf"/>
</dbReference>
<accession>A0ABZ2YDX4</accession>
<evidence type="ECO:0000313" key="1">
    <source>
        <dbReference type="EMBL" id="WZL75880.1"/>
    </source>
</evidence>
<proteinExistence type="predicted"/>
<dbReference type="InterPro" id="IPR036388">
    <property type="entry name" value="WH-like_DNA-bd_sf"/>
</dbReference>
<gene>
    <name evidence="1" type="ORF">QBE54_09885</name>
</gene>
<name>A0ABZ2YDX4_9BACT</name>
<evidence type="ECO:0000313" key="2">
    <source>
        <dbReference type="Proteomes" id="UP001461341"/>
    </source>
</evidence>
<dbReference type="RefSeq" id="WP_369018029.1">
    <property type="nucleotide sequence ID" value="NZ_CP121689.1"/>
</dbReference>
<sequence length="74" mass="8178">MDLKERITTNPEILLGKPVIRGTRITVETILRKLAEGATFDELLEAYPSLHREDILAALAYSAEVLAGEELIVS</sequence>
<dbReference type="PANTHER" id="PTHR34849:SF3">
    <property type="entry name" value="SSR2962 PROTEIN"/>
    <property type="match status" value="1"/>
</dbReference>
<dbReference type="PANTHER" id="PTHR34849">
    <property type="entry name" value="SSL5025 PROTEIN"/>
    <property type="match status" value="1"/>
</dbReference>
<reference evidence="1 2" key="1">
    <citation type="submission" date="2023-03" db="EMBL/GenBank/DDBJ databases">
        <title>Novel Species.</title>
        <authorList>
            <person name="Ma S."/>
        </authorList>
    </citation>
    <scope>NUCLEOTIDE SEQUENCE [LARGE SCALE GENOMIC DNA]</scope>
    <source>
        <strain evidence="1 2">B11</strain>
    </source>
</reference>
<dbReference type="Pfam" id="PF04255">
    <property type="entry name" value="DUF433"/>
    <property type="match status" value="1"/>
</dbReference>